<dbReference type="Pfam" id="PF02424">
    <property type="entry name" value="ApbE"/>
    <property type="match status" value="1"/>
</dbReference>
<keyword evidence="6" id="KW-0808">Transferase</keyword>
<dbReference type="PANTHER" id="PTHR30040:SF2">
    <property type="entry name" value="FAD:PROTEIN FMN TRANSFERASE"/>
    <property type="match status" value="1"/>
</dbReference>
<reference evidence="16" key="3">
    <citation type="journal article" date="2019" name="Int. J. Syst. Evol. Microbiol.">
        <title>The Global Catalogue of Microorganisms (GCM) 10K type strain sequencing project: providing services to taxonomists for standard genome sequencing and annotation.</title>
        <authorList>
            <consortium name="The Broad Institute Genomics Platform"/>
            <consortium name="The Broad Institute Genome Sequencing Center for Infectious Disease"/>
            <person name="Wu L."/>
            <person name="Ma J."/>
        </authorList>
    </citation>
    <scope>NUCLEOTIDE SEQUENCE [LARGE SCALE GENOMIC DNA]</scope>
    <source>
        <strain evidence="16">KCTC 62575</strain>
    </source>
</reference>
<reference evidence="14 15" key="2">
    <citation type="submission" date="2018-08" db="EMBL/GenBank/DDBJ databases">
        <title>The draft genome of Acinetobacter sichuanensis strain WCHAc060041.</title>
        <authorList>
            <person name="Qin J."/>
            <person name="Feng Y."/>
            <person name="Zong Z."/>
        </authorList>
    </citation>
    <scope>NUCLEOTIDE SEQUENCE [LARGE SCALE GENOMIC DNA]</scope>
    <source>
        <strain evidence="14 15">WCHAc060041</strain>
    </source>
</reference>
<dbReference type="OrthoDB" id="195316at2"/>
<dbReference type="GO" id="GO:0016740">
    <property type="term" value="F:transferase activity"/>
    <property type="evidence" value="ECO:0007669"/>
    <property type="project" value="UniProtKB-KW"/>
</dbReference>
<keyword evidence="12" id="KW-0732">Signal</keyword>
<gene>
    <name evidence="13" type="ORF">ACFODO_10385</name>
    <name evidence="14" type="ORF">C9E89_014345</name>
</gene>
<dbReference type="AlphaFoldDB" id="A0A371YN43"/>
<accession>A0A371YN43</accession>
<evidence type="ECO:0000256" key="12">
    <source>
        <dbReference type="SAM" id="SignalP"/>
    </source>
</evidence>
<reference evidence="13" key="4">
    <citation type="submission" date="2024-09" db="EMBL/GenBank/DDBJ databases">
        <authorList>
            <person name="Sun Q."/>
            <person name="Mori K."/>
        </authorList>
    </citation>
    <scope>NUCLEOTIDE SEQUENCE</scope>
    <source>
        <strain evidence="13">KCTC 62575</strain>
    </source>
</reference>
<sequence>MLNIAAKRTMTQSLAFKLSPLVMALTLISPITAQANSDVHLESQSDQVNQQRHQFHRDHVLGTSLDVIVMGSSKQDAQKAFTAIENEVARLDKILSTWRDDSEISQLNKNKSIQASSELFEVIAACEQIRHQSCGAFDARLGQLIALWEKSHGVVELDAATRKQVLAQLTEHSVKLDEKSQHIEIDENVKFAPDAYAKGYIIDRALVAAQQAVPSIQGILVDIGGDLRVWGEAPQKDAWNIGVQTAFNHFDNTAPDQFLKLNDQAVAFSGKGYRNLAGQSHLLDPKTGLALQHVEQCVVVGTCAADSDALATALAAMSPQQGLELIEALVGYEAQVVAASGQIYQSSGWANLTQSANNQLDFVNVATGATAKWPAGYQAVIDLVIPKLEVEKYRAPYVSVWVTDENKKIVRTLAVWGKDDKWINSNYVWWRRYGRQMTNLDAVAKPSRQPGQYKLAWDGKDDTGRAVAAGQYQIHIETSREHGEHSYQTFDLDVKAKSSQQTLAAQKEIGALKLNFQKVN</sequence>
<evidence type="ECO:0000256" key="2">
    <source>
        <dbReference type="ARBA" id="ARBA00008282"/>
    </source>
</evidence>
<evidence type="ECO:0000313" key="13">
    <source>
        <dbReference type="EMBL" id="MFC2995670.1"/>
    </source>
</evidence>
<evidence type="ECO:0000313" key="16">
    <source>
        <dbReference type="Proteomes" id="UP001595455"/>
    </source>
</evidence>
<evidence type="ECO:0000256" key="8">
    <source>
        <dbReference type="ARBA" id="ARBA00022827"/>
    </source>
</evidence>
<dbReference type="InterPro" id="IPR003374">
    <property type="entry name" value="ApbE-like_sf"/>
</dbReference>
<name>A0A371YN43_9GAMM</name>
<feature type="signal peptide" evidence="12">
    <location>
        <begin position="1"/>
        <end position="35"/>
    </location>
</feature>
<evidence type="ECO:0000256" key="1">
    <source>
        <dbReference type="ARBA" id="ARBA00001946"/>
    </source>
</evidence>
<dbReference type="GO" id="GO:0046872">
    <property type="term" value="F:metal ion binding"/>
    <property type="evidence" value="ECO:0007669"/>
    <property type="project" value="UniProtKB-KW"/>
</dbReference>
<keyword evidence="8" id="KW-0274">FAD</keyword>
<protein>
    <recommendedName>
        <fullName evidence="4">FAD:protein FMN transferase</fullName>
        <ecNumber evidence="3">2.7.1.180</ecNumber>
    </recommendedName>
    <alternativeName>
        <fullName evidence="10">Flavin transferase</fullName>
    </alternativeName>
</protein>
<dbReference type="Proteomes" id="UP001595455">
    <property type="component" value="Unassembled WGS sequence"/>
</dbReference>
<comment type="similarity">
    <text evidence="2">Belongs to the ApbE family.</text>
</comment>
<dbReference type="InterPro" id="IPR014469">
    <property type="entry name" value="DUF2271"/>
</dbReference>
<dbReference type="SUPFAM" id="SSF143631">
    <property type="entry name" value="ApbE-like"/>
    <property type="match status" value="1"/>
</dbReference>
<evidence type="ECO:0000256" key="5">
    <source>
        <dbReference type="ARBA" id="ARBA00022630"/>
    </source>
</evidence>
<organism evidence="14 15">
    <name type="scientific">Acinetobacter sichuanensis</name>
    <dbReference type="NCBI Taxonomy" id="2136183"/>
    <lineage>
        <taxon>Bacteria</taxon>
        <taxon>Pseudomonadati</taxon>
        <taxon>Pseudomonadota</taxon>
        <taxon>Gammaproteobacteria</taxon>
        <taxon>Moraxellales</taxon>
        <taxon>Moraxellaceae</taxon>
        <taxon>Acinetobacter</taxon>
    </lineage>
</organism>
<dbReference type="InterPro" id="IPR024932">
    <property type="entry name" value="ApbE"/>
</dbReference>
<evidence type="ECO:0000313" key="15">
    <source>
        <dbReference type="Proteomes" id="UP000240957"/>
    </source>
</evidence>
<dbReference type="PANTHER" id="PTHR30040">
    <property type="entry name" value="THIAMINE BIOSYNTHESIS LIPOPROTEIN APBE"/>
    <property type="match status" value="1"/>
</dbReference>
<dbReference type="Proteomes" id="UP000240957">
    <property type="component" value="Unassembled WGS sequence"/>
</dbReference>
<comment type="cofactor">
    <cofactor evidence="1">
        <name>Mg(2+)</name>
        <dbReference type="ChEBI" id="CHEBI:18420"/>
    </cofactor>
</comment>
<dbReference type="EMBL" id="PYIX02000025">
    <property type="protein sequence ID" value="RFC82896.1"/>
    <property type="molecule type" value="Genomic_DNA"/>
</dbReference>
<dbReference type="RefSeq" id="WP_107008984.1">
    <property type="nucleotide sequence ID" value="NZ_JBHRSF010000034.1"/>
</dbReference>
<keyword evidence="5" id="KW-0285">Flavoprotein</keyword>
<evidence type="ECO:0000256" key="7">
    <source>
        <dbReference type="ARBA" id="ARBA00022723"/>
    </source>
</evidence>
<evidence type="ECO:0000256" key="11">
    <source>
        <dbReference type="ARBA" id="ARBA00048540"/>
    </source>
</evidence>
<keyword evidence="9" id="KW-0460">Magnesium</keyword>
<dbReference type="Gene3D" id="3.10.520.10">
    <property type="entry name" value="ApbE-like domains"/>
    <property type="match status" value="1"/>
</dbReference>
<comment type="caution">
    <text evidence="14">The sequence shown here is derived from an EMBL/GenBank/DDBJ whole genome shotgun (WGS) entry which is preliminary data.</text>
</comment>
<reference evidence="13" key="1">
    <citation type="journal article" date="2014" name="Int. J. Syst. Evol. Microbiol.">
        <title>Complete genome of a new Firmicutes species belonging to the dominant human colonic microbiota ('Ruminococcus bicirculans') reveals two chromosomes and a selective capacity to utilize plant glucans.</title>
        <authorList>
            <consortium name="NISC Comparative Sequencing Program"/>
            <person name="Wegmann U."/>
            <person name="Louis P."/>
            <person name="Goesmann A."/>
            <person name="Henrissat B."/>
            <person name="Duncan S.H."/>
            <person name="Flint H.J."/>
        </authorList>
    </citation>
    <scope>NUCLEOTIDE SEQUENCE</scope>
    <source>
        <strain evidence="13">KCTC 62575</strain>
    </source>
</reference>
<keyword evidence="16" id="KW-1185">Reference proteome</keyword>
<evidence type="ECO:0000256" key="4">
    <source>
        <dbReference type="ARBA" id="ARBA00016337"/>
    </source>
</evidence>
<dbReference type="EC" id="2.7.1.180" evidence="3"/>
<evidence type="ECO:0000256" key="6">
    <source>
        <dbReference type="ARBA" id="ARBA00022679"/>
    </source>
</evidence>
<feature type="chain" id="PRO_5016804739" description="FAD:protein FMN transferase" evidence="12">
    <location>
        <begin position="36"/>
        <end position="520"/>
    </location>
</feature>
<evidence type="ECO:0000256" key="3">
    <source>
        <dbReference type="ARBA" id="ARBA00011955"/>
    </source>
</evidence>
<evidence type="ECO:0000313" key="14">
    <source>
        <dbReference type="EMBL" id="RFC82896.1"/>
    </source>
</evidence>
<keyword evidence="7" id="KW-0479">Metal-binding</keyword>
<evidence type="ECO:0000256" key="9">
    <source>
        <dbReference type="ARBA" id="ARBA00022842"/>
    </source>
</evidence>
<proteinExistence type="inferred from homology"/>
<comment type="catalytic activity">
    <reaction evidence="11">
        <text>L-threonyl-[protein] + FAD = FMN-L-threonyl-[protein] + AMP + H(+)</text>
        <dbReference type="Rhea" id="RHEA:36847"/>
        <dbReference type="Rhea" id="RHEA-COMP:11060"/>
        <dbReference type="Rhea" id="RHEA-COMP:11061"/>
        <dbReference type="ChEBI" id="CHEBI:15378"/>
        <dbReference type="ChEBI" id="CHEBI:30013"/>
        <dbReference type="ChEBI" id="CHEBI:57692"/>
        <dbReference type="ChEBI" id="CHEBI:74257"/>
        <dbReference type="ChEBI" id="CHEBI:456215"/>
        <dbReference type="EC" id="2.7.1.180"/>
    </reaction>
</comment>
<dbReference type="Pfam" id="PF10029">
    <property type="entry name" value="DUF2271"/>
    <property type="match status" value="1"/>
</dbReference>
<dbReference type="Gene3D" id="2.60.40.4070">
    <property type="match status" value="1"/>
</dbReference>
<dbReference type="EMBL" id="JBHRSF010000034">
    <property type="protein sequence ID" value="MFC2995670.1"/>
    <property type="molecule type" value="Genomic_DNA"/>
</dbReference>
<evidence type="ECO:0000256" key="10">
    <source>
        <dbReference type="ARBA" id="ARBA00031306"/>
    </source>
</evidence>